<name>A0AC35GK17_9BILA</name>
<evidence type="ECO:0000313" key="2">
    <source>
        <dbReference type="WBParaSite" id="PS1159_v2.g5894.t1"/>
    </source>
</evidence>
<organism evidence="1 2">
    <name type="scientific">Panagrolaimus sp. PS1159</name>
    <dbReference type="NCBI Taxonomy" id="55785"/>
    <lineage>
        <taxon>Eukaryota</taxon>
        <taxon>Metazoa</taxon>
        <taxon>Ecdysozoa</taxon>
        <taxon>Nematoda</taxon>
        <taxon>Chromadorea</taxon>
        <taxon>Rhabditida</taxon>
        <taxon>Tylenchina</taxon>
        <taxon>Panagrolaimomorpha</taxon>
        <taxon>Panagrolaimoidea</taxon>
        <taxon>Panagrolaimidae</taxon>
        <taxon>Panagrolaimus</taxon>
    </lineage>
</organism>
<evidence type="ECO:0000313" key="1">
    <source>
        <dbReference type="Proteomes" id="UP000887580"/>
    </source>
</evidence>
<sequence length="154" mass="17313">MFAINAADADPMSASPLPSVIPRSVTVIYPLPILSSVGQYPYSAEAIQRLPSAPAIHRLPSVPSASHYSSQKQIESRPMAVAQRQNTYHAPTAAALRNFKIAYNIGVGELWWNSNAFYFKDGKIVRDLYKRRCAHCNMKFNKKEHMFLPNFKES</sequence>
<dbReference type="Proteomes" id="UP000887580">
    <property type="component" value="Unplaced"/>
</dbReference>
<proteinExistence type="predicted"/>
<protein>
    <submittedName>
        <fullName evidence="2">BED-type domain-containing protein</fullName>
    </submittedName>
</protein>
<reference evidence="2" key="1">
    <citation type="submission" date="2022-11" db="UniProtKB">
        <authorList>
            <consortium name="WormBaseParasite"/>
        </authorList>
    </citation>
    <scope>IDENTIFICATION</scope>
</reference>
<accession>A0AC35GK17</accession>
<dbReference type="WBParaSite" id="PS1159_v2.g5894.t1">
    <property type="protein sequence ID" value="PS1159_v2.g5894.t1"/>
    <property type="gene ID" value="PS1159_v2.g5894"/>
</dbReference>